<dbReference type="Pfam" id="PF00188">
    <property type="entry name" value="CAP"/>
    <property type="match status" value="1"/>
</dbReference>
<proteinExistence type="inferred from homology"/>
<organism evidence="8 9">
    <name type="scientific">Cinchona calisaya</name>
    <dbReference type="NCBI Taxonomy" id="153742"/>
    <lineage>
        <taxon>Eukaryota</taxon>
        <taxon>Viridiplantae</taxon>
        <taxon>Streptophyta</taxon>
        <taxon>Embryophyta</taxon>
        <taxon>Tracheophyta</taxon>
        <taxon>Spermatophyta</taxon>
        <taxon>Magnoliopsida</taxon>
        <taxon>eudicotyledons</taxon>
        <taxon>Gunneridae</taxon>
        <taxon>Pentapetalae</taxon>
        <taxon>asterids</taxon>
        <taxon>lamiids</taxon>
        <taxon>Gentianales</taxon>
        <taxon>Rubiaceae</taxon>
        <taxon>Cinchonoideae</taxon>
        <taxon>Cinchoneae</taxon>
        <taxon>Cinchona</taxon>
    </lineage>
</organism>
<keyword evidence="9" id="KW-1185">Reference proteome</keyword>
<accession>A0ABD2Z945</accession>
<dbReference type="PROSITE" id="PS01010">
    <property type="entry name" value="CRISP_2"/>
    <property type="match status" value="1"/>
</dbReference>
<evidence type="ECO:0000256" key="5">
    <source>
        <dbReference type="ARBA" id="ARBA00023265"/>
    </source>
</evidence>
<dbReference type="InterPro" id="IPR001283">
    <property type="entry name" value="CRISP-related"/>
</dbReference>
<sequence length="161" mass="18139">MDFFKTSLVIILPFLLLIQINPIQAQNSPNDFLHGHNVARAQVGVKPLVWNQSVAAYAENYAHKRAIDCDLEHSMGPFGENIAEGGNEFSGSDAVNMWVGEKPFYDYKSNSCVGDECLHYTQVVWRDSIHLGCARAKCANGWWFITCNYHPPGNYIGQRPY</sequence>
<evidence type="ECO:0000256" key="3">
    <source>
        <dbReference type="ARBA" id="ARBA00022821"/>
    </source>
</evidence>
<keyword evidence="2 6" id="KW-0732">Signal</keyword>
<dbReference type="AlphaFoldDB" id="A0ABD2Z945"/>
<comment type="caution">
    <text evidence="8">The sequence shown here is derived from an EMBL/GenBank/DDBJ whole genome shotgun (WGS) entry which is preliminary data.</text>
</comment>
<evidence type="ECO:0000256" key="1">
    <source>
        <dbReference type="ARBA" id="ARBA00009923"/>
    </source>
</evidence>
<dbReference type="Proteomes" id="UP001630127">
    <property type="component" value="Unassembled WGS sequence"/>
</dbReference>
<protein>
    <recommendedName>
        <fullName evidence="7">SCP domain-containing protein</fullName>
    </recommendedName>
</protein>
<reference evidence="8 9" key="1">
    <citation type="submission" date="2024-11" db="EMBL/GenBank/DDBJ databases">
        <title>A near-complete genome assembly of Cinchona calisaya.</title>
        <authorList>
            <person name="Lian D.C."/>
            <person name="Zhao X.W."/>
            <person name="Wei L."/>
        </authorList>
    </citation>
    <scope>NUCLEOTIDE SEQUENCE [LARGE SCALE GENOMIC DNA]</scope>
    <source>
        <tissue evidence="8">Nenye</tissue>
    </source>
</reference>
<feature type="domain" description="SCP" evidence="7">
    <location>
        <begin position="27"/>
        <end position="157"/>
    </location>
</feature>
<dbReference type="GO" id="GO:0098542">
    <property type="term" value="P:defense response to other organism"/>
    <property type="evidence" value="ECO:0007669"/>
    <property type="project" value="UniProtKB-ARBA"/>
</dbReference>
<dbReference type="PRINTS" id="PR00837">
    <property type="entry name" value="V5TPXLIKE"/>
</dbReference>
<feature type="signal peptide" evidence="6">
    <location>
        <begin position="1"/>
        <end position="25"/>
    </location>
</feature>
<dbReference type="SMART" id="SM00198">
    <property type="entry name" value="SCP"/>
    <property type="match status" value="1"/>
</dbReference>
<evidence type="ECO:0000256" key="4">
    <source>
        <dbReference type="ARBA" id="ARBA00023157"/>
    </source>
</evidence>
<feature type="chain" id="PRO_5044850970" description="SCP domain-containing protein" evidence="6">
    <location>
        <begin position="26"/>
        <end position="161"/>
    </location>
</feature>
<dbReference type="EMBL" id="JBJUIK010000010">
    <property type="protein sequence ID" value="KAL3515409.1"/>
    <property type="molecule type" value="Genomic_DNA"/>
</dbReference>
<dbReference type="PANTHER" id="PTHR10334">
    <property type="entry name" value="CYSTEINE-RICH SECRETORY PROTEIN-RELATED"/>
    <property type="match status" value="1"/>
</dbReference>
<name>A0ABD2Z945_9GENT</name>
<dbReference type="InterPro" id="IPR018244">
    <property type="entry name" value="Allrgn_V5/Tpx1_CS"/>
</dbReference>
<evidence type="ECO:0000256" key="2">
    <source>
        <dbReference type="ARBA" id="ARBA00022729"/>
    </source>
</evidence>
<keyword evidence="5" id="KW-0568">Pathogenesis-related protein</keyword>
<dbReference type="InterPro" id="IPR014044">
    <property type="entry name" value="CAP_dom"/>
</dbReference>
<evidence type="ECO:0000313" key="9">
    <source>
        <dbReference type="Proteomes" id="UP001630127"/>
    </source>
</evidence>
<evidence type="ECO:0000259" key="7">
    <source>
        <dbReference type="SMART" id="SM00198"/>
    </source>
</evidence>
<evidence type="ECO:0000313" key="8">
    <source>
        <dbReference type="EMBL" id="KAL3515409.1"/>
    </source>
</evidence>
<keyword evidence="4" id="KW-1015">Disulfide bond</keyword>
<dbReference type="InterPro" id="IPR035940">
    <property type="entry name" value="CAP_sf"/>
</dbReference>
<comment type="similarity">
    <text evidence="1">Belongs to the CRISP family.</text>
</comment>
<keyword evidence="3" id="KW-0611">Plant defense</keyword>
<dbReference type="FunFam" id="3.40.33.10:FF:000006">
    <property type="entry name" value="Putative pathogenesis-related protein 1"/>
    <property type="match status" value="1"/>
</dbReference>
<dbReference type="CDD" id="cd05381">
    <property type="entry name" value="CAP_PR-1"/>
    <property type="match status" value="1"/>
</dbReference>
<dbReference type="Gene3D" id="3.40.33.10">
    <property type="entry name" value="CAP"/>
    <property type="match status" value="1"/>
</dbReference>
<evidence type="ECO:0000256" key="6">
    <source>
        <dbReference type="SAM" id="SignalP"/>
    </source>
</evidence>
<dbReference type="SUPFAM" id="SSF55797">
    <property type="entry name" value="PR-1-like"/>
    <property type="match status" value="1"/>
</dbReference>
<gene>
    <name evidence="8" type="ORF">ACH5RR_022311</name>
</gene>